<keyword evidence="5" id="KW-1185">Reference proteome</keyword>
<sequence length="921" mass="101806">LCCSDLDADTADKEWLCEKTNMERPSWTIIFVPVVGIRLRLADCYANTVAVGVAVTTMSTGDWQLLYERYYRRRHLYDMAWPRPVQLSAASRLVFFEAASFGGPFAYLNLSGPKARPEMQIYTSSGILISSFSWKHANLLKMGWSNDQSLVCVNNDGRVFVFSIHGDLITQFTLGKEASTHGLCDCCITGDCIVAVTDTTFELIYFHGIGNPVRMPLAQPDLHREPPSSMVVVPGNGSPFGVSPSFDALNSPPSSPTGAPPSGIIVIVGTQSGTIIKVEESSAEDQMLSGGPFVQMALSPDGTRLACFGASGTLHCLTSDFKRNIFEFGTTSAQAPLQMAWCTNHAVVLTFEHHILLVGELGYNFVSLPYDTPTRIAPEIDGVRIVTASTCEFLEQVPKSTESLFTIGSIAPGAMLYDAAEALEKRIPNADENIRTIIADPSVVKEAIQTCLHAAQREFDVRLQKRLLKAASIGKLFFDTSDNADGPDHDLDPDLIRNVVQTLRMLNTLRSEGSIAIPLTFDQLEALTPSVLIDRLLQRNQHVLCLKICEALNLDSKRVLLHWAIAKVNQSRSDVVSTQHEEVQLARLIVKRLSIVPSMSLAPIATAAFRAHRPVLAITLCDNEKRPSAQVPLLISMNEEERALDKAIASGDTDLIFLCLQHLRRSRSHSALFSMLQTRPLAQSLLIEYARQSGQMDLLKNALYALQMTRPAANLAVQQAYKQEHLTERLKGLQLAAQFYYQDKRDPFWGTSADDQIKLLQVQSRLEAESATATPLVDRSVSETIDAFLAEGKVTQASKLQQMFKVPAKRFWHIQVQVYARTMQWAALYALVDGRKTPPIGFAPFVEACIANGNLDEAVRYVALLPDTADRMEWLCNMGRWKDAVQVAVATHDLDALRTIQSNCAEPDVLEIVEKAIKRLS</sequence>
<dbReference type="Pfam" id="PF04840">
    <property type="entry name" value="Vps16_C"/>
    <property type="match status" value="1"/>
</dbReference>
<dbReference type="Proteomes" id="UP000039324">
    <property type="component" value="Unassembled WGS sequence"/>
</dbReference>
<dbReference type="GO" id="GO:0005765">
    <property type="term" value="C:lysosomal membrane"/>
    <property type="evidence" value="ECO:0007669"/>
    <property type="project" value="TreeGrafter"/>
</dbReference>
<dbReference type="GO" id="GO:0003779">
    <property type="term" value="F:actin binding"/>
    <property type="evidence" value="ECO:0007669"/>
    <property type="project" value="TreeGrafter"/>
</dbReference>
<dbReference type="GO" id="GO:0005768">
    <property type="term" value="C:endosome"/>
    <property type="evidence" value="ECO:0007669"/>
    <property type="project" value="TreeGrafter"/>
</dbReference>
<evidence type="ECO:0000313" key="5">
    <source>
        <dbReference type="Proteomes" id="UP000039324"/>
    </source>
</evidence>
<dbReference type="Pfam" id="PF04841">
    <property type="entry name" value="Vps16_N"/>
    <property type="match status" value="1"/>
</dbReference>
<dbReference type="GO" id="GO:0030897">
    <property type="term" value="C:HOPS complex"/>
    <property type="evidence" value="ECO:0007669"/>
    <property type="project" value="TreeGrafter"/>
</dbReference>
<feature type="domain" description="Vps16 C-terminal" evidence="2">
    <location>
        <begin position="600"/>
        <end position="906"/>
    </location>
</feature>
<dbReference type="PANTHER" id="PTHR12811:SF0">
    <property type="entry name" value="VACUOLAR PROTEIN SORTING-ASSOCIATED PROTEIN 16 HOMOLOG"/>
    <property type="match status" value="1"/>
</dbReference>
<dbReference type="GO" id="GO:0006886">
    <property type="term" value="P:intracellular protein transport"/>
    <property type="evidence" value="ECO:0007669"/>
    <property type="project" value="InterPro"/>
</dbReference>
<gene>
    <name evidence="4" type="ORF">PBRA_000309</name>
</gene>
<dbReference type="PIRSF" id="PIRSF007949">
    <property type="entry name" value="VPS16"/>
    <property type="match status" value="1"/>
</dbReference>
<dbReference type="AlphaFoldDB" id="A0A0G4IH61"/>
<evidence type="ECO:0000256" key="1">
    <source>
        <dbReference type="ARBA" id="ARBA00009250"/>
    </source>
</evidence>
<proteinExistence type="inferred from homology"/>
<name>A0A0G4IH61_PLABS</name>
<dbReference type="InterPro" id="IPR006925">
    <property type="entry name" value="Vps16_C"/>
</dbReference>
<dbReference type="InterPro" id="IPR016534">
    <property type="entry name" value="VPS16"/>
</dbReference>
<evidence type="ECO:0000259" key="2">
    <source>
        <dbReference type="Pfam" id="PF04840"/>
    </source>
</evidence>
<comment type="similarity">
    <text evidence="1">Belongs to the VPS16 family.</text>
</comment>
<evidence type="ECO:0008006" key="6">
    <source>
        <dbReference type="Google" id="ProtNLM"/>
    </source>
</evidence>
<evidence type="ECO:0000259" key="3">
    <source>
        <dbReference type="Pfam" id="PF04841"/>
    </source>
</evidence>
<dbReference type="GO" id="GO:0016197">
    <property type="term" value="P:endosomal transport"/>
    <property type="evidence" value="ECO:0007669"/>
    <property type="project" value="TreeGrafter"/>
</dbReference>
<dbReference type="InterPro" id="IPR006926">
    <property type="entry name" value="Vps16_N"/>
</dbReference>
<accession>A0A0G4IH61</accession>
<feature type="domain" description="Vps16 N-terminal" evidence="3">
    <location>
        <begin position="60"/>
        <end position="480"/>
    </location>
</feature>
<dbReference type="SUPFAM" id="SSF101898">
    <property type="entry name" value="NHL repeat"/>
    <property type="match status" value="1"/>
</dbReference>
<dbReference type="InterPro" id="IPR038132">
    <property type="entry name" value="Vps16_C_sf"/>
</dbReference>
<dbReference type="STRING" id="37360.A0A0G4IH61"/>
<protein>
    <recommendedName>
        <fullName evidence="6">Vacuolar protein sorting-associated protein 16 homolog</fullName>
    </recommendedName>
</protein>
<dbReference type="PANTHER" id="PTHR12811">
    <property type="entry name" value="VACUOLAR PROTEIN SORTING VPS16"/>
    <property type="match status" value="1"/>
</dbReference>
<feature type="non-terminal residue" evidence="4">
    <location>
        <position position="1"/>
    </location>
</feature>
<dbReference type="Gene3D" id="1.10.150.780">
    <property type="entry name" value="Vps16, C-terminal region"/>
    <property type="match status" value="1"/>
</dbReference>
<dbReference type="GO" id="GO:0042144">
    <property type="term" value="P:vacuole fusion, non-autophagic"/>
    <property type="evidence" value="ECO:0007669"/>
    <property type="project" value="TreeGrafter"/>
</dbReference>
<reference evidence="4 5" key="1">
    <citation type="submission" date="2015-02" db="EMBL/GenBank/DDBJ databases">
        <authorList>
            <person name="Chooi Y.-H."/>
        </authorList>
    </citation>
    <scope>NUCLEOTIDE SEQUENCE [LARGE SCALE GENOMIC DNA]</scope>
    <source>
        <strain evidence="4">E3</strain>
    </source>
</reference>
<dbReference type="OMA" id="WCGDDCL"/>
<organism evidence="4 5">
    <name type="scientific">Plasmodiophora brassicae</name>
    <name type="common">Clubroot disease agent</name>
    <dbReference type="NCBI Taxonomy" id="37360"/>
    <lineage>
        <taxon>Eukaryota</taxon>
        <taxon>Sar</taxon>
        <taxon>Rhizaria</taxon>
        <taxon>Endomyxa</taxon>
        <taxon>Phytomyxea</taxon>
        <taxon>Plasmodiophorida</taxon>
        <taxon>Plasmodiophoridae</taxon>
        <taxon>Plasmodiophora</taxon>
    </lineage>
</organism>
<evidence type="ECO:0000313" key="4">
    <source>
        <dbReference type="EMBL" id="CEO94524.1"/>
    </source>
</evidence>
<dbReference type="OrthoDB" id="1792at2759"/>
<dbReference type="EMBL" id="CDSF01000001">
    <property type="protein sequence ID" value="CEO94524.1"/>
    <property type="molecule type" value="Genomic_DNA"/>
</dbReference>